<evidence type="ECO:0000313" key="11">
    <source>
        <dbReference type="Proteomes" id="UP001604277"/>
    </source>
</evidence>
<evidence type="ECO:0000256" key="4">
    <source>
        <dbReference type="ARBA" id="ARBA00022989"/>
    </source>
</evidence>
<evidence type="ECO:0000256" key="2">
    <source>
        <dbReference type="ARBA" id="ARBA00009995"/>
    </source>
</evidence>
<feature type="transmembrane region" description="Helical" evidence="7">
    <location>
        <begin position="161"/>
        <end position="180"/>
    </location>
</feature>
<dbReference type="GO" id="GO:0016020">
    <property type="term" value="C:membrane"/>
    <property type="evidence" value="ECO:0007669"/>
    <property type="project" value="UniProtKB-SubCell"/>
</dbReference>
<dbReference type="SUPFAM" id="SSF103481">
    <property type="entry name" value="Multidrug resistance efflux transporter EmrE"/>
    <property type="match status" value="1"/>
</dbReference>
<keyword evidence="3 7" id="KW-0812">Transmembrane</keyword>
<keyword evidence="5 7" id="KW-0472">Membrane</keyword>
<evidence type="ECO:0000256" key="7">
    <source>
        <dbReference type="SAM" id="Phobius"/>
    </source>
</evidence>
<comment type="caution">
    <text evidence="10">The sequence shown here is derived from an EMBL/GenBank/DDBJ whole genome shotgun (WGS) entry which is preliminary data.</text>
</comment>
<feature type="transmembrane region" description="Helical" evidence="7">
    <location>
        <begin position="272"/>
        <end position="291"/>
    </location>
</feature>
<dbReference type="InterPro" id="IPR037185">
    <property type="entry name" value="EmrE-like"/>
</dbReference>
<feature type="transmembrane region" description="Helical" evidence="7">
    <location>
        <begin position="120"/>
        <end position="140"/>
    </location>
</feature>
<sequence>MACFSSNHYQKNQNGFKKVQVVVVTVPLPAQGHLHQLFHLSRLIATYNVHVHYVTTATHNRQVKLRAAIHAWDSLILRYWIGEGCVKMSEGQRFQLGTIGALSLSVVSSVSIVICNKALISTLGFTFATTLTSWHLLVTFCSLHVARCMKLFEHKPFDPRAVMGFGILNGTSIGLLNLSLGFNSVGFYQMTKLAIIPCTVLLETLFFRKIFSRNVQLSLTILLMGVGIATVTDLQLNLLGSILSLLAVLTTCVAQIMTNTIQKKFKVSSTQLLYQSCPYQAITLFIIGPFLDGLLTNQNVFAFNYTPQVLAFIVLSCLISVSVNFSTFLVIGKTSPVTYQVLGHLKTCLVLAFGYVLLHDPFSWRNLLGILVAIVGMILYSYCCTVESQQKAVAEAAAQLSQAKESESDPLINIESDGDILTDGAARAPGWNSDKDLQA</sequence>
<evidence type="ECO:0000259" key="9">
    <source>
        <dbReference type="Pfam" id="PF26168"/>
    </source>
</evidence>
<dbReference type="PANTHER" id="PTHR11132">
    <property type="entry name" value="SOLUTE CARRIER FAMILY 35"/>
    <property type="match status" value="1"/>
</dbReference>
<feature type="transmembrane region" description="Helical" evidence="7">
    <location>
        <begin position="364"/>
        <end position="383"/>
    </location>
</feature>
<protein>
    <submittedName>
        <fullName evidence="10">Membrane protein</fullName>
    </submittedName>
</protein>
<organism evidence="10 11">
    <name type="scientific">Forsythia ovata</name>
    <dbReference type="NCBI Taxonomy" id="205694"/>
    <lineage>
        <taxon>Eukaryota</taxon>
        <taxon>Viridiplantae</taxon>
        <taxon>Streptophyta</taxon>
        <taxon>Embryophyta</taxon>
        <taxon>Tracheophyta</taxon>
        <taxon>Spermatophyta</taxon>
        <taxon>Magnoliopsida</taxon>
        <taxon>eudicotyledons</taxon>
        <taxon>Gunneridae</taxon>
        <taxon>Pentapetalae</taxon>
        <taxon>asterids</taxon>
        <taxon>lamiids</taxon>
        <taxon>Lamiales</taxon>
        <taxon>Oleaceae</taxon>
        <taxon>Forsythieae</taxon>
        <taxon>Forsythia</taxon>
    </lineage>
</organism>
<dbReference type="InterPro" id="IPR058980">
    <property type="entry name" value="Glyco_transf_N"/>
</dbReference>
<feature type="transmembrane region" description="Helical" evidence="7">
    <location>
        <begin position="238"/>
        <end position="260"/>
    </location>
</feature>
<evidence type="ECO:0000256" key="3">
    <source>
        <dbReference type="ARBA" id="ARBA00022692"/>
    </source>
</evidence>
<feature type="transmembrane region" description="Helical" evidence="7">
    <location>
        <begin position="214"/>
        <end position="232"/>
    </location>
</feature>
<evidence type="ECO:0000259" key="8">
    <source>
        <dbReference type="Pfam" id="PF03151"/>
    </source>
</evidence>
<comment type="subcellular location">
    <subcellularLocation>
        <location evidence="1">Membrane</location>
        <topology evidence="1">Multi-pass membrane protein</topology>
    </subcellularLocation>
</comment>
<dbReference type="Gene3D" id="3.40.50.2000">
    <property type="entry name" value="Glycogen Phosphorylase B"/>
    <property type="match status" value="1"/>
</dbReference>
<reference evidence="11" key="1">
    <citation type="submission" date="2024-07" db="EMBL/GenBank/DDBJ databases">
        <title>Two chromosome-level genome assemblies of Korean endemic species Abeliophyllum distichum and Forsythia ovata (Oleaceae).</title>
        <authorList>
            <person name="Jang H."/>
        </authorList>
    </citation>
    <scope>NUCLEOTIDE SEQUENCE [LARGE SCALE GENOMIC DNA]</scope>
</reference>
<feature type="domain" description="Sugar phosphate transporter" evidence="8">
    <location>
        <begin position="108"/>
        <end position="381"/>
    </location>
</feature>
<accession>A0ABD1T641</accession>
<dbReference type="Pfam" id="PF26168">
    <property type="entry name" value="Glyco_transf_N"/>
    <property type="match status" value="1"/>
</dbReference>
<feature type="region of interest" description="Disordered" evidence="6">
    <location>
        <begin position="402"/>
        <end position="439"/>
    </location>
</feature>
<evidence type="ECO:0000313" key="10">
    <source>
        <dbReference type="EMBL" id="KAL2508157.1"/>
    </source>
</evidence>
<dbReference type="Pfam" id="PF03151">
    <property type="entry name" value="TPT"/>
    <property type="match status" value="1"/>
</dbReference>
<name>A0ABD1T641_9LAMI</name>
<feature type="transmembrane region" description="Helical" evidence="7">
    <location>
        <begin position="339"/>
        <end position="358"/>
    </location>
</feature>
<dbReference type="EMBL" id="JBFOLJ010000009">
    <property type="protein sequence ID" value="KAL2508157.1"/>
    <property type="molecule type" value="Genomic_DNA"/>
</dbReference>
<evidence type="ECO:0000256" key="1">
    <source>
        <dbReference type="ARBA" id="ARBA00004141"/>
    </source>
</evidence>
<dbReference type="Proteomes" id="UP001604277">
    <property type="component" value="Unassembled WGS sequence"/>
</dbReference>
<evidence type="ECO:0000256" key="6">
    <source>
        <dbReference type="SAM" id="MobiDB-lite"/>
    </source>
</evidence>
<keyword evidence="11" id="KW-1185">Reference proteome</keyword>
<feature type="transmembrane region" description="Helical" evidence="7">
    <location>
        <begin position="311"/>
        <end position="332"/>
    </location>
</feature>
<comment type="similarity">
    <text evidence="2">Belongs to the UDP-glycosyltransferase family.</text>
</comment>
<dbReference type="InterPro" id="IPR004853">
    <property type="entry name" value="Sugar_P_trans_dom"/>
</dbReference>
<feature type="domain" description="Glycosyltransferase N-terminal" evidence="9">
    <location>
        <begin position="20"/>
        <end position="74"/>
    </location>
</feature>
<dbReference type="InterPro" id="IPR050186">
    <property type="entry name" value="TPT_transporter"/>
</dbReference>
<evidence type="ECO:0000256" key="5">
    <source>
        <dbReference type="ARBA" id="ARBA00023136"/>
    </source>
</evidence>
<keyword evidence="4 7" id="KW-1133">Transmembrane helix</keyword>
<gene>
    <name evidence="10" type="ORF">Fot_31804</name>
</gene>
<dbReference type="AlphaFoldDB" id="A0ABD1T641"/>
<proteinExistence type="inferred from homology"/>